<reference evidence="2" key="1">
    <citation type="submission" date="2014-02" db="EMBL/GenBank/DDBJ databases">
        <authorList>
            <person name="Genoscope - CEA"/>
        </authorList>
    </citation>
    <scope>NUCLEOTIDE SEQUENCE</scope>
    <source>
        <strain evidence="2">LS3</strain>
    </source>
</reference>
<feature type="signal peptide" evidence="1">
    <location>
        <begin position="1"/>
        <end position="16"/>
    </location>
</feature>
<dbReference type="EMBL" id="HG937692">
    <property type="protein sequence ID" value="CDP36791.1"/>
    <property type="molecule type" value="Genomic_DNA"/>
</dbReference>
<feature type="chain" id="PRO_5001588123" evidence="1">
    <location>
        <begin position="17"/>
        <end position="194"/>
    </location>
</feature>
<proteinExistence type="predicted"/>
<keyword evidence="1" id="KW-0732">Signal</keyword>
<dbReference type="GO" id="GO:0005576">
    <property type="term" value="C:extracellular region"/>
    <property type="evidence" value="ECO:0007669"/>
    <property type="project" value="TreeGrafter"/>
</dbReference>
<evidence type="ECO:0000313" key="2">
    <source>
        <dbReference type="EMBL" id="CDP36791.1"/>
    </source>
</evidence>
<dbReference type="PANTHER" id="PTHR38123">
    <property type="entry name" value="CELL WALL SERINE-THREONINE-RICH GALACTOMANNOPROTEIN MP1 (AFU_ORTHOLOGUE AFUA_4G03240)"/>
    <property type="match status" value="1"/>
</dbReference>
<dbReference type="AlphaFoldDB" id="A0A060TC73"/>
<evidence type="ECO:0000256" key="1">
    <source>
        <dbReference type="SAM" id="SignalP"/>
    </source>
</evidence>
<accession>A0A060TC73</accession>
<dbReference type="PhylomeDB" id="A0A060TC73"/>
<dbReference type="SMR" id="A0A060TC73"/>
<dbReference type="PANTHER" id="PTHR38123:SF6">
    <property type="entry name" value="CELL WALL SERINE-THREONINE-RICH GALACTOMANNOPROTEIN MP1 (AFU_ORTHOLOGUE AFUA_4G03240)"/>
    <property type="match status" value="1"/>
</dbReference>
<sequence length="194" mass="20425">MKLFAVASVLFTAAMAVPAPQSSGTTQCASASVDKINVLSGQLDTLISQVGEFEASTFSDIGPLLKIQTGAMQMASSVQDADEQIGSCNNFEDYDTAAVGSAMLLIIPKIKNVLSVMIGKKDQFDKAILGIASAGFIVEADLKRLKGVTDKLASTLQGKTADWLGGALKDLVSKIDGWFDEAITTFENDPIISL</sequence>
<dbReference type="Gene3D" id="1.20.1280.140">
    <property type="match status" value="1"/>
</dbReference>
<name>A0A060TC73_BLAAD</name>
<organism evidence="2">
    <name type="scientific">Blastobotrys adeninivorans</name>
    <name type="common">Yeast</name>
    <name type="synonym">Arxula adeninivorans</name>
    <dbReference type="NCBI Taxonomy" id="409370"/>
    <lineage>
        <taxon>Eukaryota</taxon>
        <taxon>Fungi</taxon>
        <taxon>Dikarya</taxon>
        <taxon>Ascomycota</taxon>
        <taxon>Saccharomycotina</taxon>
        <taxon>Dipodascomycetes</taxon>
        <taxon>Dipodascales</taxon>
        <taxon>Trichomonascaceae</taxon>
        <taxon>Blastobotrys</taxon>
    </lineage>
</organism>
<dbReference type="Pfam" id="PF12296">
    <property type="entry name" value="HsbA"/>
    <property type="match status" value="1"/>
</dbReference>
<reference evidence="2" key="2">
    <citation type="submission" date="2014-06" db="EMBL/GenBank/DDBJ databases">
        <title>The complete genome of Blastobotrys (Arxula) adeninivorans LS3 - a yeast of biotechnological interest.</title>
        <authorList>
            <person name="Kunze G."/>
            <person name="Gaillardin C."/>
            <person name="Czernicka M."/>
            <person name="Durrens P."/>
            <person name="Martin T."/>
            <person name="Boer E."/>
            <person name="Gabaldon T."/>
            <person name="Cruz J."/>
            <person name="Talla E."/>
            <person name="Marck C."/>
            <person name="Goffeau A."/>
            <person name="Barbe V."/>
            <person name="Baret P."/>
            <person name="Baronian K."/>
            <person name="Beier S."/>
            <person name="Bleykasten C."/>
            <person name="Bode R."/>
            <person name="Casaregola S."/>
            <person name="Despons L."/>
            <person name="Fairhead C."/>
            <person name="Giersberg M."/>
            <person name="Gierski P."/>
            <person name="Hahnel U."/>
            <person name="Hartmann A."/>
            <person name="Jankowska D."/>
            <person name="Jubin C."/>
            <person name="Jung P."/>
            <person name="Lafontaine I."/>
            <person name="Leh-Louis V."/>
            <person name="Lemaire M."/>
            <person name="Marcet-Houben M."/>
            <person name="Mascher M."/>
            <person name="Morel G."/>
            <person name="Richard G.-F."/>
            <person name="Riechen J."/>
            <person name="Sacerdot C."/>
            <person name="Sarkar A."/>
            <person name="Savel G."/>
            <person name="Schacherer J."/>
            <person name="Sherman D."/>
            <person name="Straub M.-L."/>
            <person name="Stein N."/>
            <person name="Thierry A."/>
            <person name="Trautwein-Schult A."/>
            <person name="Westhof E."/>
            <person name="Worch S."/>
            <person name="Dujon B."/>
            <person name="Souciet J.-L."/>
            <person name="Wincker P."/>
            <person name="Scholz U."/>
            <person name="Neuveglise N."/>
        </authorList>
    </citation>
    <scope>NUCLEOTIDE SEQUENCE</scope>
    <source>
        <strain evidence="2">LS3</strain>
    </source>
</reference>
<protein>
    <submittedName>
        <fullName evidence="2">ARAD1B21054p</fullName>
    </submittedName>
</protein>
<dbReference type="InterPro" id="IPR021054">
    <property type="entry name" value="Cell_wall_mannoprotein_1"/>
</dbReference>
<gene>
    <name evidence="2" type="ORF">GNLVRS02_ARAD1B21054g</name>
</gene>